<keyword evidence="2 8" id="KW-0812">Transmembrane</keyword>
<dbReference type="InterPro" id="IPR010291">
    <property type="entry name" value="Ion_channel_UNC-93"/>
</dbReference>
<dbReference type="eggNOG" id="KOG3098">
    <property type="taxonomic scope" value="Eukaryota"/>
</dbReference>
<evidence type="ECO:0000313" key="9">
    <source>
        <dbReference type="EMBL" id="EGD83101.1"/>
    </source>
</evidence>
<dbReference type="Proteomes" id="UP000007799">
    <property type="component" value="Unassembled WGS sequence"/>
</dbReference>
<dbReference type="AlphaFoldDB" id="F2U6G0"/>
<dbReference type="InParanoid" id="F2U6G0"/>
<dbReference type="SUPFAM" id="SSF103473">
    <property type="entry name" value="MFS general substrate transporter"/>
    <property type="match status" value="1"/>
</dbReference>
<feature type="transmembrane region" description="Helical" evidence="8">
    <location>
        <begin position="12"/>
        <end position="32"/>
    </location>
</feature>
<gene>
    <name evidence="9" type="ORF">PTSG_03741</name>
</gene>
<evidence type="ECO:0000256" key="5">
    <source>
        <dbReference type="ARBA" id="ARBA00023180"/>
    </source>
</evidence>
<dbReference type="PANTHER" id="PTHR23294:SF0">
    <property type="entry name" value="UNC93-LIKE PROTEIN MFSD11"/>
    <property type="match status" value="1"/>
</dbReference>
<dbReference type="PANTHER" id="PTHR23294">
    <property type="entry name" value="ET TRANSLATION PRODUCT-RELATED"/>
    <property type="match status" value="1"/>
</dbReference>
<evidence type="ECO:0000256" key="6">
    <source>
        <dbReference type="ARBA" id="ARBA00040302"/>
    </source>
</evidence>
<dbReference type="GO" id="GO:0016020">
    <property type="term" value="C:membrane"/>
    <property type="evidence" value="ECO:0007669"/>
    <property type="project" value="UniProtKB-SubCell"/>
</dbReference>
<dbReference type="InterPro" id="IPR051617">
    <property type="entry name" value="UNC-93-like_regulator"/>
</dbReference>
<evidence type="ECO:0000313" key="10">
    <source>
        <dbReference type="Proteomes" id="UP000007799"/>
    </source>
</evidence>
<dbReference type="KEGG" id="sre:PTSG_03741"/>
<organism evidence="10">
    <name type="scientific">Salpingoeca rosetta (strain ATCC 50818 / BSB-021)</name>
    <dbReference type="NCBI Taxonomy" id="946362"/>
    <lineage>
        <taxon>Eukaryota</taxon>
        <taxon>Choanoflagellata</taxon>
        <taxon>Craspedida</taxon>
        <taxon>Salpingoecidae</taxon>
        <taxon>Salpingoeca</taxon>
    </lineage>
</organism>
<evidence type="ECO:0000256" key="4">
    <source>
        <dbReference type="ARBA" id="ARBA00023136"/>
    </source>
</evidence>
<evidence type="ECO:0000256" key="1">
    <source>
        <dbReference type="ARBA" id="ARBA00004141"/>
    </source>
</evidence>
<dbReference type="EMBL" id="GL832962">
    <property type="protein sequence ID" value="EGD83101.1"/>
    <property type="molecule type" value="Genomic_DNA"/>
</dbReference>
<keyword evidence="4 8" id="KW-0472">Membrane</keyword>
<dbReference type="Gene3D" id="1.20.1250.20">
    <property type="entry name" value="MFS general substrate transporter like domains"/>
    <property type="match status" value="1"/>
</dbReference>
<feature type="transmembrane region" description="Helical" evidence="8">
    <location>
        <begin position="271"/>
        <end position="293"/>
    </location>
</feature>
<dbReference type="OMA" id="IYLEINC"/>
<evidence type="ECO:0000256" key="3">
    <source>
        <dbReference type="ARBA" id="ARBA00022989"/>
    </source>
</evidence>
<proteinExistence type="predicted"/>
<feature type="transmembrane region" description="Helical" evidence="8">
    <location>
        <begin position="77"/>
        <end position="93"/>
    </location>
</feature>
<evidence type="ECO:0000256" key="8">
    <source>
        <dbReference type="SAM" id="Phobius"/>
    </source>
</evidence>
<dbReference type="InterPro" id="IPR036259">
    <property type="entry name" value="MFS_trans_sf"/>
</dbReference>
<dbReference type="FunCoup" id="F2U6G0">
    <property type="interactions" value="10"/>
</dbReference>
<feature type="transmembrane region" description="Helical" evidence="8">
    <location>
        <begin position="99"/>
        <end position="117"/>
    </location>
</feature>
<feature type="transmembrane region" description="Helical" evidence="8">
    <location>
        <begin position="137"/>
        <end position="157"/>
    </location>
</feature>
<feature type="transmembrane region" description="Helical" evidence="8">
    <location>
        <begin position="231"/>
        <end position="251"/>
    </location>
</feature>
<accession>F2U6G0</accession>
<feature type="transmembrane region" description="Helical" evidence="8">
    <location>
        <begin position="300"/>
        <end position="320"/>
    </location>
</feature>
<sequence>MVCTRNRGLYNVVVHGFAFMALFTAFQTSGGFQTTVLKDIMGDNQLGTESLAIIYAVFALGNFISPIVVHYIGARPSMFLGGIGYALFIGSILTLNKALILSASALLGLSAAIIWTAQGNYITENTLPNNRAQYTGIFWAQLQSSLLIGNLMLYFIVHGDTVSRETALFFYRILFGVAVGGTLLFLLTRKPPPKNKNNEGVPAVNSDADSSRNERETVKSVASIFKSTFRLLVEADMVMLSVAIMYSGAALTYWSGVYPTLIGDTFQPKDIGLSGIIVGCAEILGGITLGRLGKATSNSWVVIVGLFAHAAAYFLIYFNYRSNTIDPHPPRMA</sequence>
<evidence type="ECO:0000256" key="7">
    <source>
        <dbReference type="ARBA" id="ARBA00041910"/>
    </source>
</evidence>
<dbReference type="OrthoDB" id="196103at2759"/>
<name>F2U6G0_SALR5</name>
<keyword evidence="5" id="KW-0325">Glycoprotein</keyword>
<evidence type="ECO:0000256" key="2">
    <source>
        <dbReference type="ARBA" id="ARBA00022692"/>
    </source>
</evidence>
<dbReference type="RefSeq" id="XP_004995465.1">
    <property type="nucleotide sequence ID" value="XM_004995408.1"/>
</dbReference>
<reference evidence="9" key="1">
    <citation type="submission" date="2009-08" db="EMBL/GenBank/DDBJ databases">
        <title>Annotation of Salpingoeca rosetta.</title>
        <authorList>
            <consortium name="The Broad Institute Genome Sequencing Platform"/>
            <person name="Russ C."/>
            <person name="Cuomo C."/>
            <person name="Burger G."/>
            <person name="Gray M.W."/>
            <person name="Holland P.W.H."/>
            <person name="King N."/>
            <person name="Lang F.B.F."/>
            <person name="Roger A.J."/>
            <person name="Ruiz-Trillo I."/>
            <person name="Young S.K."/>
            <person name="Zeng Q."/>
            <person name="Gargeya S."/>
            <person name="Alvarado L."/>
            <person name="Berlin A."/>
            <person name="Chapman S.B."/>
            <person name="Chen Z."/>
            <person name="Freedman E."/>
            <person name="Gellesch M."/>
            <person name="Goldberg J."/>
            <person name="Griggs A."/>
            <person name="Gujja S."/>
            <person name="Heilman E."/>
            <person name="Heiman D."/>
            <person name="Howarth C."/>
            <person name="Mehta T."/>
            <person name="Neiman D."/>
            <person name="Pearson M."/>
            <person name="Roberts A."/>
            <person name="Saif S."/>
            <person name="Shea T."/>
            <person name="Shenoy N."/>
            <person name="Sisk P."/>
            <person name="Stolte C."/>
            <person name="Sykes S."/>
            <person name="White J."/>
            <person name="Yandava C."/>
            <person name="Haas B."/>
            <person name="Nusbaum C."/>
            <person name="Birren B."/>
        </authorList>
    </citation>
    <scope>NUCLEOTIDE SEQUENCE [LARGE SCALE GENOMIC DNA]</scope>
    <source>
        <strain evidence="9">ATCC 50818</strain>
    </source>
</reference>
<keyword evidence="10" id="KW-1185">Reference proteome</keyword>
<feature type="transmembrane region" description="Helical" evidence="8">
    <location>
        <begin position="52"/>
        <end position="72"/>
    </location>
</feature>
<dbReference type="Pfam" id="PF05978">
    <property type="entry name" value="UNC-93"/>
    <property type="match status" value="1"/>
</dbReference>
<feature type="transmembrane region" description="Helical" evidence="8">
    <location>
        <begin position="169"/>
        <end position="187"/>
    </location>
</feature>
<keyword evidence="3 8" id="KW-1133">Transmembrane helix</keyword>
<dbReference type="GeneID" id="16076046"/>
<protein>
    <recommendedName>
        <fullName evidence="6">UNC93-like protein MFSD11</fullName>
    </recommendedName>
    <alternativeName>
        <fullName evidence="7">Major facilitator superfamily domain-containing protein 11</fullName>
    </alternativeName>
</protein>
<comment type="subcellular location">
    <subcellularLocation>
        <location evidence="1">Membrane</location>
        <topology evidence="1">Multi-pass membrane protein</topology>
    </subcellularLocation>
</comment>